<dbReference type="GeneID" id="82526837"/>
<dbReference type="EMBL" id="PUEC01000027">
    <property type="protein sequence ID" value="PWB01010.1"/>
    <property type="molecule type" value="Genomic_DNA"/>
</dbReference>
<dbReference type="RefSeq" id="WP_107032972.1">
    <property type="nucleotide sequence ID" value="NZ_PUEC01000027.1"/>
</dbReference>
<comment type="caution">
    <text evidence="2">The sequence shown here is derived from an EMBL/GenBank/DDBJ whole genome shotgun (WGS) entry which is preliminary data.</text>
</comment>
<keyword evidence="1" id="KW-0472">Membrane</keyword>
<keyword evidence="3" id="KW-1185">Reference proteome</keyword>
<evidence type="ECO:0000313" key="3">
    <source>
        <dbReference type="Proteomes" id="UP000244905"/>
    </source>
</evidence>
<accession>A0A2V1IMU1</accession>
<dbReference type="Proteomes" id="UP000244905">
    <property type="component" value="Unassembled WGS sequence"/>
</dbReference>
<proteinExistence type="predicted"/>
<gene>
    <name evidence="2" type="ORF">C5O23_10870</name>
</gene>
<evidence type="ECO:0000313" key="2">
    <source>
        <dbReference type="EMBL" id="PWB01010.1"/>
    </source>
</evidence>
<reference evidence="3" key="1">
    <citation type="submission" date="2018-02" db="EMBL/GenBank/DDBJ databases">
        <authorList>
            <person name="Clavel T."/>
            <person name="Strowig T."/>
        </authorList>
    </citation>
    <scope>NUCLEOTIDE SEQUENCE [LARGE SCALE GENOMIC DNA]</scope>
    <source>
        <strain evidence="3">DSM 103720</strain>
    </source>
</reference>
<dbReference type="AlphaFoldDB" id="A0A2V1IMU1"/>
<evidence type="ECO:0000256" key="1">
    <source>
        <dbReference type="SAM" id="Phobius"/>
    </source>
</evidence>
<keyword evidence="1" id="KW-1133">Transmembrane helix</keyword>
<sequence>MYVTVLSIMALAGIIIMLRRHIRRRKVKEMYCFIPARPVEKSCLTMTMQSCGPIIDKALECLSNNDNIAVCKNHRIGSQTIDIISDKVRNSSADTDDTIGKTALYCEYMLEATDKIAETTRHLVTSPDGYIPISYKCEIETIRGGIVRLSQLADSILSSDVDTVKINGDAGLEKDFIEHSIAIHSKGMTHEDFDEGAPSYSYLMLLYYLHSFISSFLQAIKNIKTSNKPMTA</sequence>
<keyword evidence="1" id="KW-0812">Transmembrane</keyword>
<feature type="transmembrane region" description="Helical" evidence="1">
    <location>
        <begin position="6"/>
        <end position="22"/>
    </location>
</feature>
<protein>
    <submittedName>
        <fullName evidence="2">Uncharacterized protein</fullName>
    </submittedName>
</protein>
<organism evidence="2 3">
    <name type="scientific">Duncaniella muris</name>
    <dbReference type="NCBI Taxonomy" id="2094150"/>
    <lineage>
        <taxon>Bacteria</taxon>
        <taxon>Pseudomonadati</taxon>
        <taxon>Bacteroidota</taxon>
        <taxon>Bacteroidia</taxon>
        <taxon>Bacteroidales</taxon>
        <taxon>Muribaculaceae</taxon>
        <taxon>Duncaniella</taxon>
    </lineage>
</organism>
<name>A0A2V1IMU1_9BACT</name>